<feature type="transmembrane region" description="Helical" evidence="1">
    <location>
        <begin position="9"/>
        <end position="27"/>
    </location>
</feature>
<accession>A0A0E9S6S6</accession>
<protein>
    <submittedName>
        <fullName evidence="2">Uncharacterized protein</fullName>
    </submittedName>
</protein>
<reference evidence="2" key="1">
    <citation type="submission" date="2014-11" db="EMBL/GenBank/DDBJ databases">
        <authorList>
            <person name="Amaro Gonzalez C."/>
        </authorList>
    </citation>
    <scope>NUCLEOTIDE SEQUENCE</scope>
</reference>
<keyword evidence="1" id="KW-0472">Membrane</keyword>
<dbReference type="EMBL" id="GBXM01071433">
    <property type="protein sequence ID" value="JAH37144.1"/>
    <property type="molecule type" value="Transcribed_RNA"/>
</dbReference>
<dbReference type="AlphaFoldDB" id="A0A0E9S6S6"/>
<evidence type="ECO:0000256" key="1">
    <source>
        <dbReference type="SAM" id="Phobius"/>
    </source>
</evidence>
<keyword evidence="1" id="KW-1133">Transmembrane helix</keyword>
<organism evidence="2">
    <name type="scientific">Anguilla anguilla</name>
    <name type="common">European freshwater eel</name>
    <name type="synonym">Muraena anguilla</name>
    <dbReference type="NCBI Taxonomy" id="7936"/>
    <lineage>
        <taxon>Eukaryota</taxon>
        <taxon>Metazoa</taxon>
        <taxon>Chordata</taxon>
        <taxon>Craniata</taxon>
        <taxon>Vertebrata</taxon>
        <taxon>Euteleostomi</taxon>
        <taxon>Actinopterygii</taxon>
        <taxon>Neopterygii</taxon>
        <taxon>Teleostei</taxon>
        <taxon>Anguilliformes</taxon>
        <taxon>Anguillidae</taxon>
        <taxon>Anguilla</taxon>
    </lineage>
</organism>
<sequence>MARGINNHAFFVFKLLFCFFLLLRLIALPF</sequence>
<proteinExistence type="predicted"/>
<reference evidence="2" key="2">
    <citation type="journal article" date="2015" name="Fish Shellfish Immunol.">
        <title>Early steps in the European eel (Anguilla anguilla)-Vibrio vulnificus interaction in the gills: Role of the RtxA13 toxin.</title>
        <authorList>
            <person name="Callol A."/>
            <person name="Pajuelo D."/>
            <person name="Ebbesson L."/>
            <person name="Teles M."/>
            <person name="MacKenzie S."/>
            <person name="Amaro C."/>
        </authorList>
    </citation>
    <scope>NUCLEOTIDE SEQUENCE</scope>
</reference>
<name>A0A0E9S6S6_ANGAN</name>
<evidence type="ECO:0000313" key="2">
    <source>
        <dbReference type="EMBL" id="JAH37144.1"/>
    </source>
</evidence>
<keyword evidence="1" id="KW-0812">Transmembrane</keyword>